<keyword evidence="8 9" id="KW-0413">Isomerase</keyword>
<dbReference type="PANTHER" id="PTHR43725">
    <property type="entry name" value="UDP-GLUCOSE 4-EPIMERASE"/>
    <property type="match status" value="1"/>
</dbReference>
<comment type="catalytic activity">
    <reaction evidence="1 9">
        <text>UDP-alpha-D-glucose = UDP-alpha-D-galactose</text>
        <dbReference type="Rhea" id="RHEA:22168"/>
        <dbReference type="ChEBI" id="CHEBI:58885"/>
        <dbReference type="ChEBI" id="CHEBI:66914"/>
        <dbReference type="EC" id="5.1.3.2"/>
    </reaction>
</comment>
<evidence type="ECO:0000256" key="3">
    <source>
        <dbReference type="ARBA" id="ARBA00004947"/>
    </source>
</evidence>
<dbReference type="PRINTS" id="PR01713">
    <property type="entry name" value="NUCEPIMERASE"/>
</dbReference>
<evidence type="ECO:0000256" key="1">
    <source>
        <dbReference type="ARBA" id="ARBA00000083"/>
    </source>
</evidence>
<dbReference type="AlphaFoldDB" id="A0A6B2H2G2"/>
<dbReference type="GO" id="GO:0006012">
    <property type="term" value="P:galactose metabolic process"/>
    <property type="evidence" value="ECO:0007669"/>
    <property type="project" value="UniProtKB-UniPathway"/>
</dbReference>
<dbReference type="InterPro" id="IPR016040">
    <property type="entry name" value="NAD(P)-bd_dom"/>
</dbReference>
<evidence type="ECO:0000313" key="12">
    <source>
        <dbReference type="Proteomes" id="UP000478546"/>
    </source>
</evidence>
<evidence type="ECO:0000256" key="7">
    <source>
        <dbReference type="ARBA" id="ARBA00023027"/>
    </source>
</evidence>
<dbReference type="RefSeq" id="WP_162347355.1">
    <property type="nucleotide sequence ID" value="NZ_JAAEAA010000023.1"/>
</dbReference>
<proteinExistence type="inferred from homology"/>
<gene>
    <name evidence="11" type="primary">galE</name>
    <name evidence="11" type="ORF">GWO68_15335</name>
</gene>
<dbReference type="PANTHER" id="PTHR43725:SF47">
    <property type="entry name" value="UDP-GLUCOSE 4-EPIMERASE"/>
    <property type="match status" value="1"/>
</dbReference>
<evidence type="ECO:0000256" key="5">
    <source>
        <dbReference type="ARBA" id="ARBA00013189"/>
    </source>
</evidence>
<protein>
    <recommendedName>
        <fullName evidence="6 9">UDP-glucose 4-epimerase</fullName>
        <ecNumber evidence="5 9">5.1.3.2</ecNumber>
    </recommendedName>
</protein>
<reference evidence="11 12" key="1">
    <citation type="submission" date="2020-01" db="EMBL/GenBank/DDBJ databases">
        <authorList>
            <person name="Kim M.K."/>
        </authorList>
    </citation>
    <scope>NUCLEOTIDE SEQUENCE [LARGE SCALE GENOMIC DNA]</scope>
    <source>
        <strain evidence="11 12">BT213</strain>
    </source>
</reference>
<dbReference type="Proteomes" id="UP000478546">
    <property type="component" value="Unassembled WGS sequence"/>
</dbReference>
<dbReference type="EMBL" id="JAAEAA010000023">
    <property type="protein sequence ID" value="NDK57295.1"/>
    <property type="molecule type" value="Genomic_DNA"/>
</dbReference>
<dbReference type="Pfam" id="PF16363">
    <property type="entry name" value="GDP_Man_Dehyd"/>
    <property type="match status" value="1"/>
</dbReference>
<evidence type="ECO:0000256" key="9">
    <source>
        <dbReference type="RuleBase" id="RU366046"/>
    </source>
</evidence>
<dbReference type="UniPathway" id="UPA00214"/>
<dbReference type="CDD" id="cd05247">
    <property type="entry name" value="UDP_G4E_1_SDR_e"/>
    <property type="match status" value="1"/>
</dbReference>
<comment type="pathway">
    <text evidence="3 9">Carbohydrate metabolism; galactose metabolism.</text>
</comment>
<keyword evidence="12" id="KW-1185">Reference proteome</keyword>
<dbReference type="NCBIfam" id="TIGR01179">
    <property type="entry name" value="galE"/>
    <property type="match status" value="1"/>
</dbReference>
<keyword evidence="9" id="KW-0119">Carbohydrate metabolism</keyword>
<comment type="subunit">
    <text evidence="9">Homodimer.</text>
</comment>
<dbReference type="SUPFAM" id="SSF51735">
    <property type="entry name" value="NAD(P)-binding Rossmann-fold domains"/>
    <property type="match status" value="1"/>
</dbReference>
<dbReference type="Gene3D" id="3.40.50.720">
    <property type="entry name" value="NAD(P)-binding Rossmann-like Domain"/>
    <property type="match status" value="1"/>
</dbReference>
<comment type="cofactor">
    <cofactor evidence="2 9">
        <name>NAD(+)</name>
        <dbReference type="ChEBI" id="CHEBI:57540"/>
    </cofactor>
</comment>
<evidence type="ECO:0000259" key="10">
    <source>
        <dbReference type="Pfam" id="PF16363"/>
    </source>
</evidence>
<evidence type="ECO:0000256" key="4">
    <source>
        <dbReference type="ARBA" id="ARBA00007637"/>
    </source>
</evidence>
<name>A0A6B2H2G2_9BACT</name>
<comment type="similarity">
    <text evidence="4 9">Belongs to the NAD(P)-dependent epimerase/dehydratase family.</text>
</comment>
<accession>A0A6B2H2G2</accession>
<dbReference type="InterPro" id="IPR005886">
    <property type="entry name" value="UDP_G4E"/>
</dbReference>
<dbReference type="InterPro" id="IPR036291">
    <property type="entry name" value="NAD(P)-bd_dom_sf"/>
</dbReference>
<evidence type="ECO:0000256" key="2">
    <source>
        <dbReference type="ARBA" id="ARBA00001911"/>
    </source>
</evidence>
<dbReference type="GO" id="GO:0003978">
    <property type="term" value="F:UDP-glucose 4-epimerase activity"/>
    <property type="evidence" value="ECO:0007669"/>
    <property type="project" value="UniProtKB-UniRule"/>
</dbReference>
<sequence length="344" mass="37705">MQKILVTGGAGYIGSHTVVELLQAGYKPVIVDNFSNSEERSLEGIKAIVGRDITCHRIDCTDAAELRQVFEQEQTIVGIIHFAAYKAVGESVEKPLMYYHNNVGSLVTLLQVMQEFNVQKLVFSSSCTVYGIPEALPVTEQTPVQKANSPYGNTKKVCEEILTDLANSGNSNIKSIALRYFNPIGAHPSAHIGELPLGVPNNLVPFITQTAAGIREQITVFGDDYDTPDGTCIRDYVHVVDLAKAHVVAIERLLQNKAEAIEFFNVGTGQGNTVLEAIHAFERATGVKLNYKIGPRRVGDVPKIYADVTKATEELGFKTTSTLEEAMKSAWDWQLHLQKSTAKL</sequence>
<dbReference type="Gene3D" id="3.90.25.10">
    <property type="entry name" value="UDP-galactose 4-epimerase, domain 1"/>
    <property type="match status" value="1"/>
</dbReference>
<comment type="caution">
    <text evidence="11">The sequence shown here is derived from an EMBL/GenBank/DDBJ whole genome shotgun (WGS) entry which is preliminary data.</text>
</comment>
<evidence type="ECO:0000313" key="11">
    <source>
        <dbReference type="EMBL" id="NDK57295.1"/>
    </source>
</evidence>
<evidence type="ECO:0000256" key="8">
    <source>
        <dbReference type="ARBA" id="ARBA00023235"/>
    </source>
</evidence>
<dbReference type="EC" id="5.1.3.2" evidence="5 9"/>
<dbReference type="GO" id="GO:0005829">
    <property type="term" value="C:cytosol"/>
    <property type="evidence" value="ECO:0007669"/>
    <property type="project" value="TreeGrafter"/>
</dbReference>
<feature type="domain" description="NAD(P)-binding" evidence="10">
    <location>
        <begin position="5"/>
        <end position="328"/>
    </location>
</feature>
<keyword evidence="7 9" id="KW-0520">NAD</keyword>
<organism evidence="11 12">
    <name type="scientific">Pontibacter fetidus</name>
    <dbReference type="NCBI Taxonomy" id="2700082"/>
    <lineage>
        <taxon>Bacteria</taxon>
        <taxon>Pseudomonadati</taxon>
        <taxon>Bacteroidota</taxon>
        <taxon>Cytophagia</taxon>
        <taxon>Cytophagales</taxon>
        <taxon>Hymenobacteraceae</taxon>
        <taxon>Pontibacter</taxon>
    </lineage>
</organism>
<evidence type="ECO:0000256" key="6">
    <source>
        <dbReference type="ARBA" id="ARBA00018569"/>
    </source>
</evidence>